<dbReference type="GO" id="GO:0005759">
    <property type="term" value="C:mitochondrial matrix"/>
    <property type="evidence" value="ECO:0007669"/>
    <property type="project" value="TreeGrafter"/>
</dbReference>
<evidence type="ECO:0000256" key="1">
    <source>
        <dbReference type="ARBA" id="ARBA00002294"/>
    </source>
</evidence>
<feature type="region of interest" description="Disordered" evidence="16">
    <location>
        <begin position="26"/>
        <end position="71"/>
    </location>
</feature>
<dbReference type="InterPro" id="IPR006855">
    <property type="entry name" value="Vertebrate-like_GNAT_dom"/>
</dbReference>
<dbReference type="GO" id="GO:0006592">
    <property type="term" value="P:ornithine biosynthetic process"/>
    <property type="evidence" value="ECO:0007669"/>
    <property type="project" value="TreeGrafter"/>
</dbReference>
<evidence type="ECO:0000256" key="4">
    <source>
        <dbReference type="ARBA" id="ARBA00008694"/>
    </source>
</evidence>
<keyword evidence="7 15" id="KW-0028">Amino-acid biosynthesis</keyword>
<evidence type="ECO:0000256" key="10">
    <source>
        <dbReference type="ARBA" id="ARBA00023128"/>
    </source>
</evidence>
<dbReference type="PIRSF" id="PIRSF007892">
    <property type="entry name" value="NAGS_fungal"/>
    <property type="match status" value="1"/>
</dbReference>
<comment type="subcellular location">
    <subcellularLocation>
        <location evidence="2 15">Mitochondrion</location>
    </subcellularLocation>
</comment>
<dbReference type="STRING" id="1081102.A0A162J1S8"/>
<evidence type="ECO:0000256" key="15">
    <source>
        <dbReference type="PIRNR" id="PIRNR007892"/>
    </source>
</evidence>
<keyword evidence="10 15" id="KW-0496">Mitochondrion</keyword>
<accession>A0A162J1S8</accession>
<evidence type="ECO:0000256" key="16">
    <source>
        <dbReference type="SAM" id="MobiDB-lite"/>
    </source>
</evidence>
<dbReference type="OrthoDB" id="5585968at2759"/>
<evidence type="ECO:0000313" key="19">
    <source>
        <dbReference type="Proteomes" id="UP000076874"/>
    </source>
</evidence>
<evidence type="ECO:0000256" key="6">
    <source>
        <dbReference type="ARBA" id="ARBA00018802"/>
    </source>
</evidence>
<dbReference type="InterPro" id="IPR036393">
    <property type="entry name" value="AceGlu_kinase-like_sf"/>
</dbReference>
<sequence length="780" mass="83780">MVLRSPAWQQAFLAQTRSRTTCKRWAGSVPKAAQGASDAAAPARKSGTGRPPAKEDKGGSAGSAGSGRPVDLTSLYTSISRKEKHKKSQERDFLVSVLSSSPTKRDAKNYLQTFGHGKGSKALAAVPARSLGRPHTEEQDVPLPVPSAAGGTYYTAGSIRAVSESPQFVQGPRAAKAQPAVDDQPHVAVVKLQDPDTLDDETLAGLAKTFVQLRALGLISVIVIGRTQSTAGNLSGHSQHSGRGWFDYVTHETLRVAAAIDKYGEPVTSIANFAVTWDDAKSERALQHERLQDAGFAPGRIYVDREDALLGPLRKGDIIIVPPYATSTTTSEAKLIDADESVLALTRYFAGFQARTTTEPTQVEGESARPGAIALVDRIIIIDPIGGTPSERRPNGAHVFINLEDEYAKTRAALDEAVVPPLPSGSNGEMLPGEAAKASAAIRNRHKANLDIVRNALALLPSSSSALVTTPAEAANLAAPERAVTGGDADDGLTSFVGSVGTRRSQNPLIHNLLTDRPVYSSSLPLGRIQPKAGRGNNSNNSSNNNSNTNYYVSGRDEAVNSSADDTEPLFSLPRTTLLKRGMPLTIYPDPRVQPWTPPAPGAPRLRLTDTCIDLPRLVHLIEDSFNRPLDVADYLRRVEHSLAGVIVAGAYEGGAILTWERPPGLDEATAYATGRLVPYLDKFAVRKRSQGAGGVADIVFTAMVRDCFPAGVCWRSRKDNPVNRWYFERSRGSWKLGGVNWTMFWTTPWAAVGEAGIWDYASVCRSVAPSWADQKHILD</sequence>
<evidence type="ECO:0000256" key="13">
    <source>
        <dbReference type="ARBA" id="ARBA00033251"/>
    </source>
</evidence>
<dbReference type="Pfam" id="PF04768">
    <property type="entry name" value="NAT"/>
    <property type="match status" value="1"/>
</dbReference>
<dbReference type="GO" id="GO:0004042">
    <property type="term" value="F:L-glutamate N-acetyltransferase activity"/>
    <property type="evidence" value="ECO:0007669"/>
    <property type="project" value="InterPro"/>
</dbReference>
<dbReference type="Gene3D" id="3.40.1160.10">
    <property type="entry name" value="Acetylglutamate kinase-like"/>
    <property type="match status" value="1"/>
</dbReference>
<comment type="function">
    <text evidence="1 15">N-acetylglutamate synthase involved in arginine biosynthesis.</text>
</comment>
<keyword evidence="19" id="KW-1185">Reference proteome</keyword>
<keyword evidence="11 15" id="KW-0012">Acyltransferase</keyword>
<dbReference type="Proteomes" id="UP000076874">
    <property type="component" value="Unassembled WGS sequence"/>
</dbReference>
<dbReference type="EMBL" id="AZHD01000006">
    <property type="protein sequence ID" value="OAA62562.1"/>
    <property type="molecule type" value="Genomic_DNA"/>
</dbReference>
<reference evidence="18 19" key="1">
    <citation type="journal article" date="2016" name="Genome Biol. Evol.">
        <title>Divergent and convergent evolution of fungal pathogenicity.</title>
        <authorList>
            <person name="Shang Y."/>
            <person name="Xiao G."/>
            <person name="Zheng P."/>
            <person name="Cen K."/>
            <person name="Zhan S."/>
            <person name="Wang C."/>
        </authorList>
    </citation>
    <scope>NUCLEOTIDE SEQUENCE [LARGE SCALE GENOMIC DNA]</scope>
    <source>
        <strain evidence="18 19">RCEF 264</strain>
    </source>
</reference>
<evidence type="ECO:0000256" key="12">
    <source>
        <dbReference type="ARBA" id="ARBA00030346"/>
    </source>
</evidence>
<dbReference type="AlphaFoldDB" id="A0A162J1S8"/>
<feature type="compositionally biased region" description="Low complexity" evidence="16">
    <location>
        <begin position="537"/>
        <end position="550"/>
    </location>
</feature>
<protein>
    <recommendedName>
        <fullName evidence="6 15">Amino-acid acetyltransferase, mitochondrial</fullName>
        <ecNumber evidence="5 15">2.3.1.1</ecNumber>
    </recommendedName>
    <alternativeName>
        <fullName evidence="12 15">Glutamate N-acetyltransferase</fullName>
    </alternativeName>
    <alternativeName>
        <fullName evidence="13 15">N-acetylglutamate synthase</fullName>
    </alternativeName>
</protein>
<feature type="domain" description="N-acetyltransferase" evidence="17">
    <location>
        <begin position="602"/>
        <end position="770"/>
    </location>
</feature>
<dbReference type="Gene3D" id="3.40.630.30">
    <property type="match status" value="1"/>
</dbReference>
<evidence type="ECO:0000313" key="18">
    <source>
        <dbReference type="EMBL" id="OAA62562.1"/>
    </source>
</evidence>
<evidence type="ECO:0000256" key="11">
    <source>
        <dbReference type="ARBA" id="ARBA00023315"/>
    </source>
</evidence>
<dbReference type="InterPro" id="IPR011190">
    <property type="entry name" value="GlcNAc_Synth_fun"/>
</dbReference>
<dbReference type="PROSITE" id="PS51731">
    <property type="entry name" value="GNAT_NAGS"/>
    <property type="match status" value="1"/>
</dbReference>
<comment type="pathway">
    <text evidence="3 15">Amino-acid biosynthesis; L-arginine biosynthesis; N(2)-acetyl-L-ornithine from L-glutamate: step 1/4.</text>
</comment>
<evidence type="ECO:0000256" key="5">
    <source>
        <dbReference type="ARBA" id="ARBA00012697"/>
    </source>
</evidence>
<feature type="compositionally biased region" description="Low complexity" evidence="16">
    <location>
        <begin position="32"/>
        <end position="43"/>
    </location>
</feature>
<comment type="caution">
    <text evidence="18">The sequence shown here is derived from an EMBL/GenBank/DDBJ whole genome shotgun (WGS) entry which is preliminary data.</text>
</comment>
<keyword evidence="8 15" id="KW-0808">Transferase</keyword>
<name>A0A162J1S8_9HYPO</name>
<gene>
    <name evidence="18" type="ORF">SPI_04102</name>
</gene>
<dbReference type="PANTHER" id="PTHR23342">
    <property type="entry name" value="N-ACETYLGLUTAMATE SYNTHASE"/>
    <property type="match status" value="1"/>
</dbReference>
<evidence type="ECO:0000256" key="8">
    <source>
        <dbReference type="ARBA" id="ARBA00022679"/>
    </source>
</evidence>
<feature type="region of interest" description="Disordered" evidence="16">
    <location>
        <begin position="521"/>
        <end position="553"/>
    </location>
</feature>
<dbReference type="GO" id="GO:0006526">
    <property type="term" value="P:L-arginine biosynthetic process"/>
    <property type="evidence" value="ECO:0007669"/>
    <property type="project" value="UniProtKB-UniPathway"/>
</dbReference>
<comment type="similarity">
    <text evidence="4 15">Belongs to the acetyltransferase family.</text>
</comment>
<evidence type="ECO:0000256" key="14">
    <source>
        <dbReference type="ARBA" id="ARBA00048372"/>
    </source>
</evidence>
<evidence type="ECO:0000256" key="7">
    <source>
        <dbReference type="ARBA" id="ARBA00022605"/>
    </source>
</evidence>
<dbReference type="EC" id="2.3.1.1" evidence="5 15"/>
<evidence type="ECO:0000256" key="3">
    <source>
        <dbReference type="ARBA" id="ARBA00004925"/>
    </source>
</evidence>
<keyword evidence="9" id="KW-0809">Transit peptide</keyword>
<dbReference type="UniPathway" id="UPA00068">
    <property type="reaction ID" value="UER00106"/>
</dbReference>
<evidence type="ECO:0000259" key="17">
    <source>
        <dbReference type="PROSITE" id="PS51731"/>
    </source>
</evidence>
<dbReference type="FunFam" id="3.40.630.30:FF:000049">
    <property type="entry name" value="Amino-acid acetyltransferase, mitochondrial"/>
    <property type="match status" value="1"/>
</dbReference>
<comment type="catalytic activity">
    <reaction evidence="14 15">
        <text>L-glutamate + acetyl-CoA = N-acetyl-L-glutamate + CoA + H(+)</text>
        <dbReference type="Rhea" id="RHEA:24292"/>
        <dbReference type="ChEBI" id="CHEBI:15378"/>
        <dbReference type="ChEBI" id="CHEBI:29985"/>
        <dbReference type="ChEBI" id="CHEBI:44337"/>
        <dbReference type="ChEBI" id="CHEBI:57287"/>
        <dbReference type="ChEBI" id="CHEBI:57288"/>
        <dbReference type="EC" id="2.3.1.1"/>
    </reaction>
</comment>
<proteinExistence type="inferred from homology"/>
<dbReference type="PANTHER" id="PTHR23342:SF4">
    <property type="entry name" value="AMINO-ACID ACETYLTRANSFERASE, MITOCHONDRIAL"/>
    <property type="match status" value="1"/>
</dbReference>
<evidence type="ECO:0000256" key="2">
    <source>
        <dbReference type="ARBA" id="ARBA00004173"/>
    </source>
</evidence>
<organism evidence="18 19">
    <name type="scientific">Niveomyces insectorum RCEF 264</name>
    <dbReference type="NCBI Taxonomy" id="1081102"/>
    <lineage>
        <taxon>Eukaryota</taxon>
        <taxon>Fungi</taxon>
        <taxon>Dikarya</taxon>
        <taxon>Ascomycota</taxon>
        <taxon>Pezizomycotina</taxon>
        <taxon>Sordariomycetes</taxon>
        <taxon>Hypocreomycetidae</taxon>
        <taxon>Hypocreales</taxon>
        <taxon>Cordycipitaceae</taxon>
        <taxon>Niveomyces</taxon>
    </lineage>
</organism>
<evidence type="ECO:0000256" key="9">
    <source>
        <dbReference type="ARBA" id="ARBA00022946"/>
    </source>
</evidence>